<feature type="binding site" evidence="7">
    <location>
        <position position="222"/>
    </location>
    <ligand>
        <name>substrate</name>
    </ligand>
</feature>
<dbReference type="Gene3D" id="3.20.20.70">
    <property type="entry name" value="Aldolase class I"/>
    <property type="match status" value="1"/>
</dbReference>
<dbReference type="NCBIfam" id="TIGR01740">
    <property type="entry name" value="pyrF"/>
    <property type="match status" value="1"/>
</dbReference>
<dbReference type="CDD" id="cd04725">
    <property type="entry name" value="OMP_decarboxylase_like"/>
    <property type="match status" value="1"/>
</dbReference>
<feature type="domain" description="Orotidine 5'-phosphate decarboxylase" evidence="9">
    <location>
        <begin position="14"/>
        <end position="238"/>
    </location>
</feature>
<dbReference type="EMBL" id="JBHSAP010000009">
    <property type="protein sequence ID" value="MFC4076503.1"/>
    <property type="molecule type" value="Genomic_DNA"/>
</dbReference>
<dbReference type="PANTHER" id="PTHR32119">
    <property type="entry name" value="OROTIDINE 5'-PHOSPHATE DECARBOXYLASE"/>
    <property type="match status" value="1"/>
</dbReference>
<name>A0ABV8JDM7_9BACL</name>
<feature type="binding site" evidence="7">
    <location>
        <position position="20"/>
    </location>
    <ligand>
        <name>substrate</name>
    </ligand>
</feature>
<feature type="binding site" evidence="7">
    <location>
        <position position="193"/>
    </location>
    <ligand>
        <name>substrate</name>
    </ligand>
</feature>
<dbReference type="Pfam" id="PF00215">
    <property type="entry name" value="OMPdecase"/>
    <property type="match status" value="1"/>
</dbReference>
<accession>A0ABV8JDM7</accession>
<dbReference type="HAMAP" id="MF_01200_B">
    <property type="entry name" value="OMPdecase_type1_B"/>
    <property type="match status" value="1"/>
</dbReference>
<dbReference type="SUPFAM" id="SSF51366">
    <property type="entry name" value="Ribulose-phoshate binding barrel"/>
    <property type="match status" value="1"/>
</dbReference>
<feature type="active site" description="Proton donor" evidence="7">
    <location>
        <position position="72"/>
    </location>
</feature>
<dbReference type="InterPro" id="IPR014732">
    <property type="entry name" value="OMPdecase"/>
</dbReference>
<keyword evidence="11" id="KW-1185">Reference proteome</keyword>
<evidence type="ECO:0000256" key="4">
    <source>
        <dbReference type="ARBA" id="ARBA00022975"/>
    </source>
</evidence>
<protein>
    <recommendedName>
        <fullName evidence="7">Orotidine 5'-phosphate decarboxylase</fullName>
        <ecNumber evidence="7">4.1.1.23</ecNumber>
    </recommendedName>
    <alternativeName>
        <fullName evidence="7">OMP decarboxylase</fullName>
        <shortName evidence="7">OMPDCase</shortName>
        <shortName evidence="7">OMPdecase</shortName>
    </alternativeName>
</protein>
<dbReference type="PROSITE" id="PS00156">
    <property type="entry name" value="OMPDECASE"/>
    <property type="match status" value="1"/>
</dbReference>
<comment type="pathway">
    <text evidence="2 7 8">Pyrimidine metabolism; UMP biosynthesis via de novo pathway; UMP from orotate: step 2/2.</text>
</comment>
<evidence type="ECO:0000256" key="6">
    <source>
        <dbReference type="ARBA" id="ARBA00049157"/>
    </source>
</evidence>
<dbReference type="SMART" id="SM00934">
    <property type="entry name" value="OMPdecase"/>
    <property type="match status" value="1"/>
</dbReference>
<evidence type="ECO:0000313" key="10">
    <source>
        <dbReference type="EMBL" id="MFC4076503.1"/>
    </source>
</evidence>
<dbReference type="NCBIfam" id="NF001273">
    <property type="entry name" value="PRK00230.1"/>
    <property type="match status" value="1"/>
</dbReference>
<dbReference type="Proteomes" id="UP001595843">
    <property type="component" value="Unassembled WGS sequence"/>
</dbReference>
<proteinExistence type="inferred from homology"/>
<evidence type="ECO:0000256" key="3">
    <source>
        <dbReference type="ARBA" id="ARBA00022793"/>
    </source>
</evidence>
<evidence type="ECO:0000256" key="8">
    <source>
        <dbReference type="RuleBase" id="RU000512"/>
    </source>
</evidence>
<feature type="binding site" evidence="7">
    <location>
        <position position="202"/>
    </location>
    <ligand>
        <name>substrate</name>
    </ligand>
</feature>
<gene>
    <name evidence="7 10" type="primary">pyrF</name>
    <name evidence="10" type="ORF">ACFOUO_06725</name>
</gene>
<evidence type="ECO:0000313" key="11">
    <source>
        <dbReference type="Proteomes" id="UP001595843"/>
    </source>
</evidence>
<keyword evidence="3 7" id="KW-0210">Decarboxylase</keyword>
<dbReference type="PANTHER" id="PTHR32119:SF2">
    <property type="entry name" value="OROTIDINE 5'-PHOSPHATE DECARBOXYLASE"/>
    <property type="match status" value="1"/>
</dbReference>
<feature type="binding site" evidence="7">
    <location>
        <position position="131"/>
    </location>
    <ligand>
        <name>substrate</name>
    </ligand>
</feature>
<evidence type="ECO:0000256" key="5">
    <source>
        <dbReference type="ARBA" id="ARBA00023239"/>
    </source>
</evidence>
<organism evidence="10 11">
    <name type="scientific">Salinithrix halophila</name>
    <dbReference type="NCBI Taxonomy" id="1485204"/>
    <lineage>
        <taxon>Bacteria</taxon>
        <taxon>Bacillati</taxon>
        <taxon>Bacillota</taxon>
        <taxon>Bacilli</taxon>
        <taxon>Bacillales</taxon>
        <taxon>Thermoactinomycetaceae</taxon>
        <taxon>Salinithrix</taxon>
    </lineage>
</organism>
<dbReference type="GO" id="GO:0004590">
    <property type="term" value="F:orotidine-5'-phosphate decarboxylase activity"/>
    <property type="evidence" value="ECO:0007669"/>
    <property type="project" value="UniProtKB-EC"/>
</dbReference>
<evidence type="ECO:0000256" key="7">
    <source>
        <dbReference type="HAMAP-Rule" id="MF_01200"/>
    </source>
</evidence>
<feature type="binding site" evidence="7">
    <location>
        <position position="223"/>
    </location>
    <ligand>
        <name>substrate</name>
    </ligand>
</feature>
<reference evidence="11" key="1">
    <citation type="journal article" date="2019" name="Int. J. Syst. Evol. Microbiol.">
        <title>The Global Catalogue of Microorganisms (GCM) 10K type strain sequencing project: providing services to taxonomists for standard genome sequencing and annotation.</title>
        <authorList>
            <consortium name="The Broad Institute Genomics Platform"/>
            <consortium name="The Broad Institute Genome Sequencing Center for Infectious Disease"/>
            <person name="Wu L."/>
            <person name="Ma J."/>
        </authorList>
    </citation>
    <scope>NUCLEOTIDE SEQUENCE [LARGE SCALE GENOMIC DNA]</scope>
    <source>
        <strain evidence="11">IBRC-M 10813</strain>
    </source>
</reference>
<dbReference type="InterPro" id="IPR047596">
    <property type="entry name" value="OMPdecase_bac"/>
</dbReference>
<comment type="similarity">
    <text evidence="7">Belongs to the OMP decarboxylase family. Type 1 subfamily.</text>
</comment>
<dbReference type="RefSeq" id="WP_380703507.1">
    <property type="nucleotide sequence ID" value="NZ_JBHSAP010000009.1"/>
</dbReference>
<evidence type="ECO:0000259" key="9">
    <source>
        <dbReference type="SMART" id="SM00934"/>
    </source>
</evidence>
<comment type="catalytic activity">
    <reaction evidence="6 7 8">
        <text>orotidine 5'-phosphate + H(+) = UMP + CO2</text>
        <dbReference type="Rhea" id="RHEA:11596"/>
        <dbReference type="ChEBI" id="CHEBI:15378"/>
        <dbReference type="ChEBI" id="CHEBI:16526"/>
        <dbReference type="ChEBI" id="CHEBI:57538"/>
        <dbReference type="ChEBI" id="CHEBI:57865"/>
        <dbReference type="EC" id="4.1.1.23"/>
    </reaction>
</comment>
<keyword evidence="4 7" id="KW-0665">Pyrimidine biosynthesis</keyword>
<dbReference type="InterPro" id="IPR018089">
    <property type="entry name" value="OMPdecase_AS"/>
</dbReference>
<sequence>MAETVTGHSALRDRVAIALDFPMREEAEALLRRWSDREKPYIKVGMQLFYTAGPDWVKSLVHDGYSVFLDLKLHDIPHTVAGGVASVARLGVKLLTLHAAGGSQMMKAAREAAVEAAGEERPRLLAVTQLTSTDDRMLNEELAIPGTVRDSVLNLAHLAKQAEMDGIVCSGEEAAWIKGKISTELLTVTPGIRLEGEATGDQKRVMTPEAAIDGGSDLLVVGRPITRAEDPVAAYETILERVERAGRKQI</sequence>
<comment type="function">
    <text evidence="1 7">Catalyzes the decarboxylation of orotidine 5'-monophosphate (OMP) to uridine 5'-monophosphate (UMP).</text>
</comment>
<feature type="binding site" evidence="7">
    <location>
        <begin position="70"/>
        <end position="79"/>
    </location>
    <ligand>
        <name>substrate</name>
    </ligand>
</feature>
<evidence type="ECO:0000256" key="1">
    <source>
        <dbReference type="ARBA" id="ARBA00002356"/>
    </source>
</evidence>
<keyword evidence="5 7" id="KW-0456">Lyase</keyword>
<comment type="caution">
    <text evidence="10">The sequence shown here is derived from an EMBL/GenBank/DDBJ whole genome shotgun (WGS) entry which is preliminary data.</text>
</comment>
<feature type="binding site" evidence="7">
    <location>
        <position position="43"/>
    </location>
    <ligand>
        <name>substrate</name>
    </ligand>
</feature>
<comment type="subunit">
    <text evidence="7">Homodimer.</text>
</comment>
<dbReference type="InterPro" id="IPR013785">
    <property type="entry name" value="Aldolase_TIM"/>
</dbReference>
<evidence type="ECO:0000256" key="2">
    <source>
        <dbReference type="ARBA" id="ARBA00004861"/>
    </source>
</evidence>
<dbReference type="InterPro" id="IPR011060">
    <property type="entry name" value="RibuloseP-bd_barrel"/>
</dbReference>
<dbReference type="InterPro" id="IPR001754">
    <property type="entry name" value="OMPdeCOase_dom"/>
</dbReference>
<dbReference type="EC" id="4.1.1.23" evidence="7"/>